<feature type="region of interest" description="Disordered" evidence="6">
    <location>
        <begin position="145"/>
        <end position="189"/>
    </location>
</feature>
<name>A0ABQ7U6S7_SOLTU</name>
<feature type="domain" description="MBD" evidence="7">
    <location>
        <begin position="99"/>
        <end position="172"/>
    </location>
</feature>
<accession>A0ABQ7U6S7</accession>
<dbReference type="EMBL" id="JAIVGD010000026">
    <property type="protein sequence ID" value="KAH0742023.1"/>
    <property type="molecule type" value="Genomic_DNA"/>
</dbReference>
<feature type="compositionally biased region" description="Basic residues" evidence="6">
    <location>
        <begin position="175"/>
        <end position="189"/>
    </location>
</feature>
<dbReference type="SUPFAM" id="SSF54171">
    <property type="entry name" value="DNA-binding domain"/>
    <property type="match status" value="1"/>
</dbReference>
<keyword evidence="3" id="KW-0238">DNA-binding</keyword>
<evidence type="ECO:0000313" key="9">
    <source>
        <dbReference type="Proteomes" id="UP000826656"/>
    </source>
</evidence>
<dbReference type="InterPro" id="IPR016177">
    <property type="entry name" value="DNA-bd_dom_sf"/>
</dbReference>
<keyword evidence="5" id="KW-0539">Nucleus</keyword>
<comment type="subcellular location">
    <subcellularLocation>
        <location evidence="1">Nucleus</location>
    </subcellularLocation>
</comment>
<dbReference type="Gene3D" id="3.30.890.10">
    <property type="entry name" value="Methyl-cpg-binding Protein 2, Chain A"/>
    <property type="match status" value="1"/>
</dbReference>
<dbReference type="PROSITE" id="PS50982">
    <property type="entry name" value="MBD"/>
    <property type="match status" value="1"/>
</dbReference>
<evidence type="ECO:0000256" key="5">
    <source>
        <dbReference type="ARBA" id="ARBA00023242"/>
    </source>
</evidence>
<keyword evidence="9" id="KW-1185">Reference proteome</keyword>
<evidence type="ECO:0000256" key="1">
    <source>
        <dbReference type="ARBA" id="ARBA00004123"/>
    </source>
</evidence>
<dbReference type="PANTHER" id="PTHR12396:SF42">
    <property type="entry name" value="MBD DOMAIN-CONTAINING PROTEIN"/>
    <property type="match status" value="1"/>
</dbReference>
<dbReference type="Pfam" id="PF01429">
    <property type="entry name" value="MBD"/>
    <property type="match status" value="1"/>
</dbReference>
<evidence type="ECO:0000259" key="7">
    <source>
        <dbReference type="PROSITE" id="PS50982"/>
    </source>
</evidence>
<dbReference type="InterPro" id="IPR001739">
    <property type="entry name" value="Methyl_CpG_DNA-bd"/>
</dbReference>
<evidence type="ECO:0000256" key="4">
    <source>
        <dbReference type="ARBA" id="ARBA00023163"/>
    </source>
</evidence>
<reference evidence="8 9" key="1">
    <citation type="journal article" date="2021" name="bioRxiv">
        <title>Chromosome-scale and haplotype-resolved genome assembly of a tetraploid potato cultivar.</title>
        <authorList>
            <person name="Sun H."/>
            <person name="Jiao W.-B."/>
            <person name="Krause K."/>
            <person name="Campoy J.A."/>
            <person name="Goel M."/>
            <person name="Folz-Donahue K."/>
            <person name="Kukat C."/>
            <person name="Huettel B."/>
            <person name="Schneeberger K."/>
        </authorList>
    </citation>
    <scope>NUCLEOTIDE SEQUENCE [LARGE SCALE GENOMIC DNA]</scope>
    <source>
        <strain evidence="8">SolTubOtavaFocal</strain>
        <tissue evidence="8">Leaves</tissue>
    </source>
</reference>
<keyword evidence="4" id="KW-0804">Transcription</keyword>
<organism evidence="8 9">
    <name type="scientific">Solanum tuberosum</name>
    <name type="common">Potato</name>
    <dbReference type="NCBI Taxonomy" id="4113"/>
    <lineage>
        <taxon>Eukaryota</taxon>
        <taxon>Viridiplantae</taxon>
        <taxon>Streptophyta</taxon>
        <taxon>Embryophyta</taxon>
        <taxon>Tracheophyta</taxon>
        <taxon>Spermatophyta</taxon>
        <taxon>Magnoliopsida</taxon>
        <taxon>eudicotyledons</taxon>
        <taxon>Gunneridae</taxon>
        <taxon>Pentapetalae</taxon>
        <taxon>asterids</taxon>
        <taxon>lamiids</taxon>
        <taxon>Solanales</taxon>
        <taxon>Solanaceae</taxon>
        <taxon>Solanoideae</taxon>
        <taxon>Solaneae</taxon>
        <taxon>Solanum</taxon>
    </lineage>
</organism>
<gene>
    <name evidence="8" type="ORF">KY290_035066</name>
</gene>
<proteinExistence type="predicted"/>
<sequence>MSHYSINFFSTLTLSKLPPMTKADATVSSIPLTVVTSDDFHNDGIPLDPLLPLGSYIDVELDVRVETTTPNNSDVPNEGKVSDVNRSKLQIKRKIIPMCQVNPDRPEWLPNNWTFETIVRTSGASAGQKDSYYFEPVSGSKFRSKPEVNHFLKTGLKREKLDPNRDDATPSEGKKQKKSGSKKEKKNVD</sequence>
<dbReference type="Proteomes" id="UP000826656">
    <property type="component" value="Unassembled WGS sequence"/>
</dbReference>
<keyword evidence="2" id="KW-0805">Transcription regulation</keyword>
<evidence type="ECO:0000256" key="6">
    <source>
        <dbReference type="SAM" id="MobiDB-lite"/>
    </source>
</evidence>
<feature type="compositionally biased region" description="Basic and acidic residues" evidence="6">
    <location>
        <begin position="145"/>
        <end position="174"/>
    </location>
</feature>
<evidence type="ECO:0000256" key="2">
    <source>
        <dbReference type="ARBA" id="ARBA00023015"/>
    </source>
</evidence>
<evidence type="ECO:0000313" key="8">
    <source>
        <dbReference type="EMBL" id="KAH0742023.1"/>
    </source>
</evidence>
<evidence type="ECO:0000256" key="3">
    <source>
        <dbReference type="ARBA" id="ARBA00023125"/>
    </source>
</evidence>
<dbReference type="PANTHER" id="PTHR12396">
    <property type="entry name" value="METHYL-CPG BINDING PROTEIN, MBD"/>
    <property type="match status" value="1"/>
</dbReference>
<comment type="caution">
    <text evidence="8">The sequence shown here is derived from an EMBL/GenBank/DDBJ whole genome shotgun (WGS) entry which is preliminary data.</text>
</comment>
<protein>
    <recommendedName>
        <fullName evidence="7">MBD domain-containing protein</fullName>
    </recommendedName>
</protein>